<feature type="transmembrane region" description="Helical" evidence="2">
    <location>
        <begin position="369"/>
        <end position="386"/>
    </location>
</feature>
<feature type="transmembrane region" description="Helical" evidence="2">
    <location>
        <begin position="188"/>
        <end position="208"/>
    </location>
</feature>
<name>A0A518HA41_9BACT</name>
<evidence type="ECO:0000313" key="3">
    <source>
        <dbReference type="EMBL" id="QDV37721.1"/>
    </source>
</evidence>
<keyword evidence="2" id="KW-0472">Membrane</keyword>
<keyword evidence="2" id="KW-0812">Transmembrane</keyword>
<dbReference type="RefSeq" id="WP_145275726.1">
    <property type="nucleotide sequence ID" value="NZ_CP036426.1"/>
</dbReference>
<evidence type="ECO:0000256" key="1">
    <source>
        <dbReference type="SAM" id="MobiDB-lite"/>
    </source>
</evidence>
<dbReference type="AlphaFoldDB" id="A0A518HA41"/>
<gene>
    <name evidence="3" type="primary">abgT</name>
    <name evidence="3" type="ORF">ElP_56650</name>
</gene>
<feature type="transmembrane region" description="Helical" evidence="2">
    <location>
        <begin position="326"/>
        <end position="348"/>
    </location>
</feature>
<feature type="compositionally biased region" description="Pro residues" evidence="1">
    <location>
        <begin position="8"/>
        <end position="20"/>
    </location>
</feature>
<feature type="transmembrane region" description="Helical" evidence="2">
    <location>
        <begin position="51"/>
        <end position="69"/>
    </location>
</feature>
<evidence type="ECO:0000256" key="2">
    <source>
        <dbReference type="SAM" id="Phobius"/>
    </source>
</evidence>
<feature type="transmembrane region" description="Helical" evidence="2">
    <location>
        <begin position="106"/>
        <end position="125"/>
    </location>
</feature>
<accession>A0A518HA41</accession>
<feature type="transmembrane region" description="Helical" evidence="2">
    <location>
        <begin position="406"/>
        <end position="428"/>
    </location>
</feature>
<dbReference type="KEGG" id="tpla:ElP_56650"/>
<reference evidence="3 4" key="1">
    <citation type="submission" date="2019-02" db="EMBL/GenBank/DDBJ databases">
        <title>Deep-cultivation of Planctomycetes and their phenomic and genomic characterization uncovers novel biology.</title>
        <authorList>
            <person name="Wiegand S."/>
            <person name="Jogler M."/>
            <person name="Boedeker C."/>
            <person name="Pinto D."/>
            <person name="Vollmers J."/>
            <person name="Rivas-Marin E."/>
            <person name="Kohn T."/>
            <person name="Peeters S.H."/>
            <person name="Heuer A."/>
            <person name="Rast P."/>
            <person name="Oberbeckmann S."/>
            <person name="Bunk B."/>
            <person name="Jeske O."/>
            <person name="Meyerdierks A."/>
            <person name="Storesund J.E."/>
            <person name="Kallscheuer N."/>
            <person name="Luecker S."/>
            <person name="Lage O.M."/>
            <person name="Pohl T."/>
            <person name="Merkel B.J."/>
            <person name="Hornburger P."/>
            <person name="Mueller R.-W."/>
            <person name="Bruemmer F."/>
            <person name="Labrenz M."/>
            <person name="Spormann A.M."/>
            <person name="Op den Camp H."/>
            <person name="Overmann J."/>
            <person name="Amann R."/>
            <person name="Jetten M.S.M."/>
            <person name="Mascher T."/>
            <person name="Medema M.H."/>
            <person name="Devos D.P."/>
            <person name="Kaster A.-K."/>
            <person name="Ovreas L."/>
            <person name="Rohde M."/>
            <person name="Galperin M.Y."/>
            <person name="Jogler C."/>
        </authorList>
    </citation>
    <scope>NUCLEOTIDE SEQUENCE [LARGE SCALE GENOMIC DNA]</scope>
    <source>
        <strain evidence="3 4">ElP</strain>
    </source>
</reference>
<protein>
    <submittedName>
        <fullName evidence="3">p-aminobenzoyl-glutamate transport protein</fullName>
    </submittedName>
</protein>
<feature type="transmembrane region" description="Helical" evidence="2">
    <location>
        <begin position="465"/>
        <end position="484"/>
    </location>
</feature>
<feature type="transmembrane region" description="Helical" evidence="2">
    <location>
        <begin position="235"/>
        <end position="253"/>
    </location>
</feature>
<feature type="transmembrane region" description="Helical" evidence="2">
    <location>
        <begin position="435"/>
        <end position="453"/>
    </location>
</feature>
<dbReference type="OrthoDB" id="3314392at2"/>
<dbReference type="GO" id="GO:1902604">
    <property type="term" value="P:p-aminobenzoyl-glutamate transmembrane transport"/>
    <property type="evidence" value="ECO:0007669"/>
    <property type="project" value="InterPro"/>
</dbReference>
<organism evidence="3 4">
    <name type="scientific">Tautonia plasticadhaerens</name>
    <dbReference type="NCBI Taxonomy" id="2527974"/>
    <lineage>
        <taxon>Bacteria</taxon>
        <taxon>Pseudomonadati</taxon>
        <taxon>Planctomycetota</taxon>
        <taxon>Planctomycetia</taxon>
        <taxon>Isosphaerales</taxon>
        <taxon>Isosphaeraceae</taxon>
        <taxon>Tautonia</taxon>
    </lineage>
</organism>
<feature type="transmembrane region" description="Helical" evidence="2">
    <location>
        <begin position="284"/>
        <end position="306"/>
    </location>
</feature>
<proteinExistence type="predicted"/>
<dbReference type="PANTHER" id="PTHR30282:SF1">
    <property type="entry name" value="ABGT FAMILY TRANSPORTER"/>
    <property type="match status" value="1"/>
</dbReference>
<keyword evidence="2" id="KW-1133">Transmembrane helix</keyword>
<dbReference type="PANTHER" id="PTHR30282">
    <property type="entry name" value="P-AMINOBENZOYL GLUTAMATE TRANSPORTER"/>
    <property type="match status" value="1"/>
</dbReference>
<feature type="transmembrane region" description="Helical" evidence="2">
    <location>
        <begin position="496"/>
        <end position="521"/>
    </location>
</feature>
<dbReference type="InterPro" id="IPR004697">
    <property type="entry name" value="AbgT"/>
</dbReference>
<dbReference type="EMBL" id="CP036426">
    <property type="protein sequence ID" value="QDV37721.1"/>
    <property type="molecule type" value="Genomic_DNA"/>
</dbReference>
<dbReference type="Pfam" id="PF03806">
    <property type="entry name" value="ABG_transport"/>
    <property type="match status" value="1"/>
</dbReference>
<evidence type="ECO:0000313" key="4">
    <source>
        <dbReference type="Proteomes" id="UP000317835"/>
    </source>
</evidence>
<dbReference type="Proteomes" id="UP000317835">
    <property type="component" value="Chromosome"/>
</dbReference>
<keyword evidence="4" id="KW-1185">Reference proteome</keyword>
<sequence length="534" mass="56372">MSDEPEPQQSPPGATDPPPQVTGTDPESRRSAIDRALNLIERLGNALPDPAVLFLILMGVVWVASAALARVEFDEIHPVTDEPIRIENQLSGPVLAEFLATMVETFVGFHPLGVVLVALLGVGVAEHTGFINAGLKALLGVTARHLLTPMLILVAIVSHTAADAGYVLVIPLGGVIFHAAGRHPLAGIAAAFAGVSGGFSANFIPSGIDPLLQGLTQAGAQVIDPGRVVNPLCNWYFTSVSSALIIVLGWLLTDRVIEPRLAGTNVDGDLSDLRPMERLGTREWLGLASALASMIVSLALLAAVSLPEGSPMRSPQGGLTDSGALLMRSIVPLIFLLFLIPGVVYGYVAGTVQDHRDVIKGMSKSMSAMGYYIVLAFFASLFIKAFNDSNLGALLALKGADGLRALNLPPQVTIVGIIALTGAVNLLVGSASAKWALLSPIFVPMLMQLGLSPELTQAAYRVGDSTTNIITPLMPYFPLVVVYCQRYVKGTGIGTLVSLMLPYSVSFLVCWTVLLVAYWMIGLPLGLDAPYTYP</sequence>
<feature type="region of interest" description="Disordered" evidence="1">
    <location>
        <begin position="1"/>
        <end position="28"/>
    </location>
</feature>
<dbReference type="GO" id="GO:0015558">
    <property type="term" value="F:secondary active p-aminobenzoyl-glutamate transmembrane transporter activity"/>
    <property type="evidence" value="ECO:0007669"/>
    <property type="project" value="InterPro"/>
</dbReference>